<dbReference type="SUPFAM" id="SSF88713">
    <property type="entry name" value="Glycoside hydrolase/deacetylase"/>
    <property type="match status" value="1"/>
</dbReference>
<dbReference type="InterPro" id="IPR002509">
    <property type="entry name" value="NODB_dom"/>
</dbReference>
<dbReference type="Proteomes" id="UP000186955">
    <property type="component" value="Unassembled WGS sequence"/>
</dbReference>
<dbReference type="GO" id="GO:0046872">
    <property type="term" value="F:metal ion binding"/>
    <property type="evidence" value="ECO:0007669"/>
    <property type="project" value="UniProtKB-KW"/>
</dbReference>
<feature type="domain" description="NodB homology" evidence="7">
    <location>
        <begin position="1"/>
        <end position="120"/>
    </location>
</feature>
<dbReference type="PROSITE" id="PS51677">
    <property type="entry name" value="NODB"/>
    <property type="match status" value="1"/>
</dbReference>
<protein>
    <recommendedName>
        <fullName evidence="7">NodB homology domain-containing protein</fullName>
    </recommendedName>
</protein>
<comment type="cofactor">
    <cofactor evidence="1">
        <name>Co(2+)</name>
        <dbReference type="ChEBI" id="CHEBI:48828"/>
    </cofactor>
</comment>
<evidence type="ECO:0000256" key="3">
    <source>
        <dbReference type="ARBA" id="ARBA00022729"/>
    </source>
</evidence>
<keyword evidence="6" id="KW-0170">Cobalt</keyword>
<sequence length="134" mass="15534">MEALPTLHEINDEIIQSIRTLEDQLGVRSRYFRPPFGTVGVRLRQQLAQYIDDPYIVNWSVDVEDWLWGDTNTPERQLDAFYRDVAGGGNLAVMHYLNPITAGYLRHFIRHVKRLGLNIMRVDQCLEDPNSPPL</sequence>
<evidence type="ECO:0000256" key="5">
    <source>
        <dbReference type="ARBA" id="ARBA00023277"/>
    </source>
</evidence>
<dbReference type="GO" id="GO:0005975">
    <property type="term" value="P:carbohydrate metabolic process"/>
    <property type="evidence" value="ECO:0007669"/>
    <property type="project" value="InterPro"/>
</dbReference>
<keyword evidence="2" id="KW-0479">Metal-binding</keyword>
<dbReference type="CDD" id="cd10917">
    <property type="entry name" value="CE4_NodB_like_6s_7s"/>
    <property type="match status" value="1"/>
</dbReference>
<keyword evidence="4" id="KW-0378">Hydrolase</keyword>
<dbReference type="PANTHER" id="PTHR46471">
    <property type="entry name" value="CHITIN DEACETYLASE"/>
    <property type="match status" value="1"/>
</dbReference>
<dbReference type="Gene3D" id="3.20.20.370">
    <property type="entry name" value="Glycoside hydrolase/deacetylase"/>
    <property type="match status" value="1"/>
</dbReference>
<evidence type="ECO:0000313" key="9">
    <source>
        <dbReference type="Proteomes" id="UP000186955"/>
    </source>
</evidence>
<evidence type="ECO:0000256" key="2">
    <source>
        <dbReference type="ARBA" id="ARBA00022723"/>
    </source>
</evidence>
<dbReference type="STRING" id="1316194.A0A1Q5TAR0"/>
<proteinExistence type="predicted"/>
<keyword evidence="5" id="KW-0119">Carbohydrate metabolism</keyword>
<comment type="caution">
    <text evidence="8">The sequence shown here is derived from an EMBL/GenBank/DDBJ whole genome shotgun (WGS) entry which is preliminary data.</text>
</comment>
<dbReference type="AlphaFoldDB" id="A0A1Q5TAR0"/>
<dbReference type="GO" id="GO:0016810">
    <property type="term" value="F:hydrolase activity, acting on carbon-nitrogen (but not peptide) bonds"/>
    <property type="evidence" value="ECO:0007669"/>
    <property type="project" value="InterPro"/>
</dbReference>
<evidence type="ECO:0000256" key="6">
    <source>
        <dbReference type="ARBA" id="ARBA00023285"/>
    </source>
</evidence>
<dbReference type="PANTHER" id="PTHR46471:SF6">
    <property type="entry name" value="GLYCOSYL HYDROLASE"/>
    <property type="match status" value="1"/>
</dbReference>
<dbReference type="EMBL" id="MNBE01000695">
    <property type="protein sequence ID" value="OKO97322.1"/>
    <property type="molecule type" value="Genomic_DNA"/>
</dbReference>
<dbReference type="InterPro" id="IPR011330">
    <property type="entry name" value="Glyco_hydro/deAcase_b/a-brl"/>
</dbReference>
<evidence type="ECO:0000256" key="4">
    <source>
        <dbReference type="ARBA" id="ARBA00022801"/>
    </source>
</evidence>
<evidence type="ECO:0000259" key="7">
    <source>
        <dbReference type="PROSITE" id="PS51677"/>
    </source>
</evidence>
<name>A0A1Q5TAR0_9EURO</name>
<gene>
    <name evidence="8" type="ORF">PENSUB_10116</name>
</gene>
<evidence type="ECO:0000256" key="1">
    <source>
        <dbReference type="ARBA" id="ARBA00001941"/>
    </source>
</evidence>
<organism evidence="8 9">
    <name type="scientific">Penicillium subrubescens</name>
    <dbReference type="NCBI Taxonomy" id="1316194"/>
    <lineage>
        <taxon>Eukaryota</taxon>
        <taxon>Fungi</taxon>
        <taxon>Dikarya</taxon>
        <taxon>Ascomycota</taxon>
        <taxon>Pezizomycotina</taxon>
        <taxon>Eurotiomycetes</taxon>
        <taxon>Eurotiomycetidae</taxon>
        <taxon>Eurotiales</taxon>
        <taxon>Aspergillaceae</taxon>
        <taxon>Penicillium</taxon>
    </lineage>
</organism>
<evidence type="ECO:0000313" key="8">
    <source>
        <dbReference type="EMBL" id="OKO97322.1"/>
    </source>
</evidence>
<reference evidence="8 9" key="1">
    <citation type="submission" date="2016-10" db="EMBL/GenBank/DDBJ databases">
        <title>Genome sequence of the ascomycete fungus Penicillium subrubescens.</title>
        <authorList>
            <person name="De Vries R.P."/>
            <person name="Peng M."/>
            <person name="Dilokpimol A."/>
            <person name="Hilden K."/>
            <person name="Makela M.R."/>
            <person name="Grigoriev I."/>
            <person name="Riley R."/>
            <person name="Granchi Z."/>
        </authorList>
    </citation>
    <scope>NUCLEOTIDE SEQUENCE [LARGE SCALE GENOMIC DNA]</scope>
    <source>
        <strain evidence="8 9">CBS 132785</strain>
    </source>
</reference>
<keyword evidence="3" id="KW-0732">Signal</keyword>
<keyword evidence="9" id="KW-1185">Reference proteome</keyword>
<accession>A0A1Q5TAR0</accession>